<proteinExistence type="predicted"/>
<evidence type="ECO:0000313" key="5">
    <source>
        <dbReference type="Proteomes" id="UP001328107"/>
    </source>
</evidence>
<evidence type="ECO:0000256" key="2">
    <source>
        <dbReference type="SAM" id="MobiDB-lite"/>
    </source>
</evidence>
<keyword evidence="5" id="KW-1185">Reference proteome</keyword>
<feature type="region of interest" description="Disordered" evidence="2">
    <location>
        <begin position="338"/>
        <end position="357"/>
    </location>
</feature>
<dbReference type="Proteomes" id="UP001328107">
    <property type="component" value="Unassembled WGS sequence"/>
</dbReference>
<dbReference type="Pfam" id="PF01391">
    <property type="entry name" value="Collagen"/>
    <property type="match status" value="1"/>
</dbReference>
<comment type="caution">
    <text evidence="4">The sequence shown here is derived from an EMBL/GenBank/DDBJ whole genome shotgun (WGS) entry which is preliminary data.</text>
</comment>
<keyword evidence="3" id="KW-1133">Transmembrane helix</keyword>
<reference evidence="5" key="1">
    <citation type="submission" date="2022-10" db="EMBL/GenBank/DDBJ databases">
        <title>Genome assembly of Pristionchus species.</title>
        <authorList>
            <person name="Yoshida K."/>
            <person name="Sommer R.J."/>
        </authorList>
    </citation>
    <scope>NUCLEOTIDE SEQUENCE [LARGE SCALE GENOMIC DNA]</scope>
    <source>
        <strain evidence="5">RS5460</strain>
    </source>
</reference>
<feature type="region of interest" description="Disordered" evidence="2">
    <location>
        <begin position="103"/>
        <end position="125"/>
    </location>
</feature>
<dbReference type="Gene3D" id="1.20.5.320">
    <property type="entry name" value="6-Phosphogluconate Dehydrogenase, domain 3"/>
    <property type="match status" value="1"/>
</dbReference>
<evidence type="ECO:0008006" key="6">
    <source>
        <dbReference type="Google" id="ProtNLM"/>
    </source>
</evidence>
<gene>
    <name evidence="4" type="ORF">PMAYCL1PPCAC_09876</name>
</gene>
<dbReference type="EMBL" id="BTRK01000002">
    <property type="protein sequence ID" value="GMR39681.1"/>
    <property type="molecule type" value="Genomic_DNA"/>
</dbReference>
<keyword evidence="3" id="KW-0472">Membrane</keyword>
<feature type="transmembrane region" description="Helical" evidence="3">
    <location>
        <begin position="6"/>
        <end position="29"/>
    </location>
</feature>
<sequence length="376" mass="39614">MNYTTIFVVLARISCIGLLTAIGGLIVLWNDATVFYHEQLHDVHQFSIYSNDAWQLLIATHKPATKISVGLSPFSHRLKRYAEDVCACSESVQLCPPGVPGVPGSPGAPGLNGDRGSPGTNGADYVTLSPIRRRSAEMTHGIGNAAKHCFTCPAGAPGRPGQDGKTGIPGRPGKPGHRGLPGRHGSKGERGELGEPGTRGKPGTAGVAGHPGQKGIKGQGAPGRPGQKGSFGPRGKQGKNGLIGIPGLHGKMGRKGIVGLPGQPGKDGAAGPEGYPGLPGQDSDYCLCPERKDKSSEKSGTTTAPYLLKVDVAQPNNYKKIEMPIVERILPFHSHNVVKTTQKQRHSRRGFGNGRRNAPEKFQVTEFSDGPILQRL</sequence>
<protein>
    <recommendedName>
        <fullName evidence="6">Collagen</fullName>
    </recommendedName>
</protein>
<evidence type="ECO:0000256" key="1">
    <source>
        <dbReference type="ARBA" id="ARBA00022737"/>
    </source>
</evidence>
<keyword evidence="1" id="KW-0677">Repeat</keyword>
<dbReference type="PANTHER" id="PTHR24637:SF274">
    <property type="entry name" value="NEMATODE CUTICLE COLLAGEN N-TERMINAL DOMAIN-CONTAINING PROTEIN"/>
    <property type="match status" value="1"/>
</dbReference>
<accession>A0AAN5CF75</accession>
<feature type="compositionally biased region" description="Basic residues" evidence="2">
    <location>
        <begin position="174"/>
        <end position="185"/>
    </location>
</feature>
<feature type="region of interest" description="Disordered" evidence="2">
    <location>
        <begin position="153"/>
        <end position="285"/>
    </location>
</feature>
<keyword evidence="3" id="KW-0812">Transmembrane</keyword>
<dbReference type="AlphaFoldDB" id="A0AAN5CF75"/>
<dbReference type="PANTHER" id="PTHR24637">
    <property type="entry name" value="COLLAGEN"/>
    <property type="match status" value="1"/>
</dbReference>
<evidence type="ECO:0000313" key="4">
    <source>
        <dbReference type="EMBL" id="GMR39681.1"/>
    </source>
</evidence>
<name>A0AAN5CF75_9BILA</name>
<organism evidence="4 5">
    <name type="scientific">Pristionchus mayeri</name>
    <dbReference type="NCBI Taxonomy" id="1317129"/>
    <lineage>
        <taxon>Eukaryota</taxon>
        <taxon>Metazoa</taxon>
        <taxon>Ecdysozoa</taxon>
        <taxon>Nematoda</taxon>
        <taxon>Chromadorea</taxon>
        <taxon>Rhabditida</taxon>
        <taxon>Rhabditina</taxon>
        <taxon>Diplogasteromorpha</taxon>
        <taxon>Diplogasteroidea</taxon>
        <taxon>Neodiplogasteridae</taxon>
        <taxon>Pristionchus</taxon>
    </lineage>
</organism>
<dbReference type="InterPro" id="IPR008160">
    <property type="entry name" value="Collagen"/>
</dbReference>
<evidence type="ECO:0000256" key="3">
    <source>
        <dbReference type="SAM" id="Phobius"/>
    </source>
</evidence>